<sequence length="125" mass="14539">MSYLYEQITGDQSEMCEPSESDNEEIRDQGTAAASETESSGSKRKKKNLCDHIYDVEVDFYKKKDKVSSVIEEVQVFCRSDIDVEKYISMEGEFDILAFWKDHKNIYPRLAKEAWSALNMDEEDE</sequence>
<gene>
    <name evidence="2" type="ORF">PACLA_8A085490</name>
</gene>
<protein>
    <submittedName>
        <fullName evidence="2">Uncharacterized protein</fullName>
    </submittedName>
</protein>
<evidence type="ECO:0000256" key="1">
    <source>
        <dbReference type="SAM" id="MobiDB-lite"/>
    </source>
</evidence>
<feature type="compositionally biased region" description="Low complexity" evidence="1">
    <location>
        <begin position="30"/>
        <end position="40"/>
    </location>
</feature>
<name>A0A6S7K7Z7_PARCT</name>
<organism evidence="2 3">
    <name type="scientific">Paramuricea clavata</name>
    <name type="common">Red gorgonian</name>
    <name type="synonym">Violescent sea-whip</name>
    <dbReference type="NCBI Taxonomy" id="317549"/>
    <lineage>
        <taxon>Eukaryota</taxon>
        <taxon>Metazoa</taxon>
        <taxon>Cnidaria</taxon>
        <taxon>Anthozoa</taxon>
        <taxon>Octocorallia</taxon>
        <taxon>Malacalcyonacea</taxon>
        <taxon>Plexauridae</taxon>
        <taxon>Paramuricea</taxon>
    </lineage>
</organism>
<dbReference type="AlphaFoldDB" id="A0A6S7K7Z7"/>
<dbReference type="Proteomes" id="UP001152795">
    <property type="component" value="Unassembled WGS sequence"/>
</dbReference>
<proteinExistence type="predicted"/>
<keyword evidence="3" id="KW-1185">Reference proteome</keyword>
<reference evidence="2" key="1">
    <citation type="submission" date="2020-04" db="EMBL/GenBank/DDBJ databases">
        <authorList>
            <person name="Alioto T."/>
            <person name="Alioto T."/>
            <person name="Gomez Garrido J."/>
        </authorList>
    </citation>
    <scope>NUCLEOTIDE SEQUENCE</scope>
    <source>
        <strain evidence="2">A484AB</strain>
    </source>
</reference>
<evidence type="ECO:0000313" key="2">
    <source>
        <dbReference type="EMBL" id="CAB4038000.1"/>
    </source>
</evidence>
<comment type="caution">
    <text evidence="2">The sequence shown here is derived from an EMBL/GenBank/DDBJ whole genome shotgun (WGS) entry which is preliminary data.</text>
</comment>
<feature type="region of interest" description="Disordered" evidence="1">
    <location>
        <begin position="1"/>
        <end position="45"/>
    </location>
</feature>
<evidence type="ECO:0000313" key="3">
    <source>
        <dbReference type="Proteomes" id="UP001152795"/>
    </source>
</evidence>
<accession>A0A6S7K7Z7</accession>
<dbReference type="EMBL" id="CACRXK020023696">
    <property type="protein sequence ID" value="CAB4038000.1"/>
    <property type="molecule type" value="Genomic_DNA"/>
</dbReference>